<evidence type="ECO:0000313" key="2">
    <source>
        <dbReference type="EMBL" id="KKM23037.1"/>
    </source>
</evidence>
<dbReference type="InterPro" id="IPR035965">
    <property type="entry name" value="PAS-like_dom_sf"/>
</dbReference>
<organism evidence="2">
    <name type="scientific">marine sediment metagenome</name>
    <dbReference type="NCBI Taxonomy" id="412755"/>
    <lineage>
        <taxon>unclassified sequences</taxon>
        <taxon>metagenomes</taxon>
        <taxon>ecological metagenomes</taxon>
    </lineage>
</organism>
<proteinExistence type="predicted"/>
<comment type="caution">
    <text evidence="2">The sequence shown here is derived from an EMBL/GenBank/DDBJ whole genome shotgun (WGS) entry which is preliminary data.</text>
</comment>
<dbReference type="Pfam" id="PF08447">
    <property type="entry name" value="PAS_3"/>
    <property type="match status" value="1"/>
</dbReference>
<evidence type="ECO:0000259" key="1">
    <source>
        <dbReference type="PROSITE" id="PS50112"/>
    </source>
</evidence>
<dbReference type="InterPro" id="IPR013655">
    <property type="entry name" value="PAS_fold_3"/>
</dbReference>
<dbReference type="CDD" id="cd00130">
    <property type="entry name" value="PAS"/>
    <property type="match status" value="1"/>
</dbReference>
<dbReference type="AlphaFoldDB" id="A0A0F9I697"/>
<accession>A0A0F9I697</accession>
<sequence>MSKVINNNGFTTKLNDDQFLRFADKSTMGVILIQRGCLIYFNTRFGQIFGYSKEEISNWKKFEYFKIIHPDDVPKLMQKMKIEDNKNVSLRFRGVTKKGDIINIENYICRIKYNNKYAYLSSYVLLDCPIEKNNEILRVSLEFKGDLAKNYKKYFEYLELNFNIEKKKYLEETIKDEINSKNFDLKIF</sequence>
<dbReference type="Gene3D" id="3.30.450.20">
    <property type="entry name" value="PAS domain"/>
    <property type="match status" value="1"/>
</dbReference>
<dbReference type="EMBL" id="LAZR01013209">
    <property type="protein sequence ID" value="KKM23037.1"/>
    <property type="molecule type" value="Genomic_DNA"/>
</dbReference>
<dbReference type="InterPro" id="IPR000014">
    <property type="entry name" value="PAS"/>
</dbReference>
<dbReference type="NCBIfam" id="TIGR00229">
    <property type="entry name" value="sensory_box"/>
    <property type="match status" value="1"/>
</dbReference>
<name>A0A0F9I697_9ZZZZ</name>
<reference evidence="2" key="1">
    <citation type="journal article" date="2015" name="Nature">
        <title>Complex archaea that bridge the gap between prokaryotes and eukaryotes.</title>
        <authorList>
            <person name="Spang A."/>
            <person name="Saw J.H."/>
            <person name="Jorgensen S.L."/>
            <person name="Zaremba-Niedzwiedzka K."/>
            <person name="Martijn J."/>
            <person name="Lind A.E."/>
            <person name="van Eijk R."/>
            <person name="Schleper C."/>
            <person name="Guy L."/>
            <person name="Ettema T.J."/>
        </authorList>
    </citation>
    <scope>NUCLEOTIDE SEQUENCE</scope>
</reference>
<protein>
    <recommendedName>
        <fullName evidence="1">PAS domain-containing protein</fullName>
    </recommendedName>
</protein>
<dbReference type="PROSITE" id="PS50112">
    <property type="entry name" value="PAS"/>
    <property type="match status" value="1"/>
</dbReference>
<dbReference type="SMART" id="SM00091">
    <property type="entry name" value="PAS"/>
    <property type="match status" value="1"/>
</dbReference>
<feature type="domain" description="PAS" evidence="1">
    <location>
        <begin position="36"/>
        <end position="81"/>
    </location>
</feature>
<gene>
    <name evidence="2" type="ORF">LCGC14_1619290</name>
</gene>
<dbReference type="SUPFAM" id="SSF55785">
    <property type="entry name" value="PYP-like sensor domain (PAS domain)"/>
    <property type="match status" value="1"/>
</dbReference>